<name>A0A5C7FF06_9BACT</name>
<keyword evidence="1" id="KW-0732">Signal</keyword>
<dbReference type="RefSeq" id="WP_147931255.1">
    <property type="nucleotide sequence ID" value="NZ_VOXD01000019.1"/>
</dbReference>
<accession>A0A5C7FF06</accession>
<evidence type="ECO:0000313" key="2">
    <source>
        <dbReference type="EMBL" id="TXF88838.1"/>
    </source>
</evidence>
<feature type="signal peptide" evidence="1">
    <location>
        <begin position="1"/>
        <end position="18"/>
    </location>
</feature>
<dbReference type="EMBL" id="VOXD01000019">
    <property type="protein sequence ID" value="TXF88838.1"/>
    <property type="molecule type" value="Genomic_DNA"/>
</dbReference>
<dbReference type="OrthoDB" id="1494727at2"/>
<feature type="chain" id="PRO_5022938512" evidence="1">
    <location>
        <begin position="19"/>
        <end position="107"/>
    </location>
</feature>
<organism evidence="2 3">
    <name type="scientific">Neolewinella aurantiaca</name>
    <dbReference type="NCBI Taxonomy" id="2602767"/>
    <lineage>
        <taxon>Bacteria</taxon>
        <taxon>Pseudomonadati</taxon>
        <taxon>Bacteroidota</taxon>
        <taxon>Saprospiria</taxon>
        <taxon>Saprospirales</taxon>
        <taxon>Lewinellaceae</taxon>
        <taxon>Neolewinella</taxon>
    </lineage>
</organism>
<evidence type="ECO:0000313" key="3">
    <source>
        <dbReference type="Proteomes" id="UP000321907"/>
    </source>
</evidence>
<gene>
    <name evidence="2" type="ORF">FUA23_13395</name>
</gene>
<sequence>MKFFFTTLLLISGLYATAQTTVNLTEDLVLTETLVIENDVTYNGNGFKIICEGCNPSIHVKNGSRVHFEDVIFKKGYQRWMIVDGGNTGNVTWNSLYMRGHVRRSGQ</sequence>
<dbReference type="AlphaFoldDB" id="A0A5C7FF06"/>
<protein>
    <submittedName>
        <fullName evidence="2">Uncharacterized protein</fullName>
    </submittedName>
</protein>
<dbReference type="Proteomes" id="UP000321907">
    <property type="component" value="Unassembled WGS sequence"/>
</dbReference>
<evidence type="ECO:0000256" key="1">
    <source>
        <dbReference type="SAM" id="SignalP"/>
    </source>
</evidence>
<proteinExistence type="predicted"/>
<keyword evidence="3" id="KW-1185">Reference proteome</keyword>
<reference evidence="2 3" key="1">
    <citation type="submission" date="2019-08" db="EMBL/GenBank/DDBJ databases">
        <title>Lewinella sp. strain SSH13 Genome sequencing and assembly.</title>
        <authorList>
            <person name="Kim I."/>
        </authorList>
    </citation>
    <scope>NUCLEOTIDE SEQUENCE [LARGE SCALE GENOMIC DNA]</scope>
    <source>
        <strain evidence="2 3">SSH13</strain>
    </source>
</reference>
<comment type="caution">
    <text evidence="2">The sequence shown here is derived from an EMBL/GenBank/DDBJ whole genome shotgun (WGS) entry which is preliminary data.</text>
</comment>